<dbReference type="EMBL" id="JAGTXO010000004">
    <property type="protein sequence ID" value="KAG8468555.1"/>
    <property type="molecule type" value="Genomic_DNA"/>
</dbReference>
<dbReference type="Gene3D" id="2.120.10.80">
    <property type="entry name" value="Kelch-type beta propeller"/>
    <property type="match status" value="2"/>
</dbReference>
<accession>A0A8J5XV92</accession>
<dbReference type="PANTHER" id="PTHR46093:SF18">
    <property type="entry name" value="FIBRONECTIN TYPE-III DOMAIN-CONTAINING PROTEIN"/>
    <property type="match status" value="1"/>
</dbReference>
<feature type="signal peptide" evidence="3">
    <location>
        <begin position="1"/>
        <end position="18"/>
    </location>
</feature>
<dbReference type="OMA" id="TIEPRHA"/>
<dbReference type="SUPFAM" id="SSF117281">
    <property type="entry name" value="Kelch motif"/>
    <property type="match status" value="1"/>
</dbReference>
<evidence type="ECO:0000313" key="5">
    <source>
        <dbReference type="Proteomes" id="UP000751190"/>
    </source>
</evidence>
<proteinExistence type="predicted"/>
<dbReference type="InterPro" id="IPR015915">
    <property type="entry name" value="Kelch-typ_b-propeller"/>
</dbReference>
<keyword evidence="2" id="KW-0677">Repeat</keyword>
<keyword evidence="3" id="KW-0732">Signal</keyword>
<sequence>MAVASLLWPSFPLDVVLSFCEPAALFAFDATCRHAHEAVNESLRARVLRMLPPSQHALLQPEQPWRELYRAMHAGAPLLCWTRAPSLDRPRFAHSTVVYKSHVVVFGGRHGPTYLNDVATLSLRSLEWLPDVTRGARPSPKRAHTAVVLGQRMYVLGGGSDVCPGSDEMHELDLELLEWRALSRPPGWSFLGHTCVPVGRSRLVVFGGCWWGDEFKVTDELREYDIEMDEWAAPAAVGAKPCARYRHSMVCVPGGKGEGGGDLCVLYGGYVSTWRDGCPRLDGSWSYNRCDMLTLDTRTYSWARVRLSGPEPLPRGAHSCVALGNGRLLFFGGGILFFDGVEHMEEDCDELFAVDTTSWTFETIEPRHAQRGGERSAPSARGSHTAVVAACAGTLGVLVLGGRDYNRGGSAEREIHRGRADGWLLACAAAAPDALAHDATAAGS</sequence>
<organism evidence="4 5">
    <name type="scientific">Diacronema lutheri</name>
    <name type="common">Unicellular marine alga</name>
    <name type="synonym">Monochrysis lutheri</name>
    <dbReference type="NCBI Taxonomy" id="2081491"/>
    <lineage>
        <taxon>Eukaryota</taxon>
        <taxon>Haptista</taxon>
        <taxon>Haptophyta</taxon>
        <taxon>Pavlovophyceae</taxon>
        <taxon>Pavlovales</taxon>
        <taxon>Pavlovaceae</taxon>
        <taxon>Diacronema</taxon>
    </lineage>
</organism>
<comment type="caution">
    <text evidence="4">The sequence shown here is derived from an EMBL/GenBank/DDBJ whole genome shotgun (WGS) entry which is preliminary data.</text>
</comment>
<dbReference type="PANTHER" id="PTHR46093">
    <property type="entry name" value="ACYL-COA-BINDING DOMAIN-CONTAINING PROTEIN 5"/>
    <property type="match status" value="1"/>
</dbReference>
<keyword evidence="5" id="KW-1185">Reference proteome</keyword>
<evidence type="ECO:0000256" key="2">
    <source>
        <dbReference type="ARBA" id="ARBA00022737"/>
    </source>
</evidence>
<dbReference type="Proteomes" id="UP000751190">
    <property type="component" value="Unassembled WGS sequence"/>
</dbReference>
<evidence type="ECO:0000256" key="1">
    <source>
        <dbReference type="ARBA" id="ARBA00022441"/>
    </source>
</evidence>
<evidence type="ECO:0000313" key="4">
    <source>
        <dbReference type="EMBL" id="KAG8468555.1"/>
    </source>
</evidence>
<keyword evidence="1" id="KW-0880">Kelch repeat</keyword>
<reference evidence="4" key="1">
    <citation type="submission" date="2021-05" db="EMBL/GenBank/DDBJ databases">
        <title>The genome of the haptophyte Pavlova lutheri (Diacronema luteri, Pavlovales) - a model for lipid biosynthesis in eukaryotic algae.</title>
        <authorList>
            <person name="Hulatt C.J."/>
            <person name="Posewitz M.C."/>
        </authorList>
    </citation>
    <scope>NUCLEOTIDE SEQUENCE</scope>
    <source>
        <strain evidence="4">NIVA-4/92</strain>
    </source>
</reference>
<name>A0A8J5XV92_DIALT</name>
<gene>
    <name evidence="4" type="ORF">KFE25_013638</name>
</gene>
<feature type="chain" id="PRO_5035189124" evidence="3">
    <location>
        <begin position="19"/>
        <end position="444"/>
    </location>
</feature>
<dbReference type="AlphaFoldDB" id="A0A8J5XV92"/>
<dbReference type="Pfam" id="PF24681">
    <property type="entry name" value="Kelch_KLHDC2_KLHL20_DRC7"/>
    <property type="match status" value="2"/>
</dbReference>
<evidence type="ECO:0000256" key="3">
    <source>
        <dbReference type="SAM" id="SignalP"/>
    </source>
</evidence>
<protein>
    <submittedName>
        <fullName evidence="4">Uncharacterized protein</fullName>
    </submittedName>
</protein>
<dbReference type="OrthoDB" id="10251809at2759"/>